<proteinExistence type="inferred from homology"/>
<dbReference type="PROSITE" id="PS50011">
    <property type="entry name" value="PROTEIN_KINASE_DOM"/>
    <property type="match status" value="1"/>
</dbReference>
<dbReference type="SUPFAM" id="SSF56112">
    <property type="entry name" value="Protein kinase-like (PK-like)"/>
    <property type="match status" value="1"/>
</dbReference>
<accession>A0AAP0G9Y9</accession>
<dbReference type="FunFam" id="3.30.200.20:FF:000032">
    <property type="entry name" value="Serine/threonine-protein kinase D6PK-like"/>
    <property type="match status" value="1"/>
</dbReference>
<evidence type="ECO:0000256" key="6">
    <source>
        <dbReference type="ARBA" id="ARBA00022777"/>
    </source>
</evidence>
<dbReference type="Proteomes" id="UP001418222">
    <property type="component" value="Unassembled WGS sequence"/>
</dbReference>
<dbReference type="Gene3D" id="1.10.510.10">
    <property type="entry name" value="Transferase(Phosphotransferase) domain 1"/>
    <property type="match status" value="1"/>
</dbReference>
<dbReference type="EMBL" id="JBBWWQ010000005">
    <property type="protein sequence ID" value="KAK8946847.1"/>
    <property type="molecule type" value="Genomic_DNA"/>
</dbReference>
<evidence type="ECO:0000256" key="4">
    <source>
        <dbReference type="ARBA" id="ARBA00022679"/>
    </source>
</evidence>
<evidence type="ECO:0000256" key="10">
    <source>
        <dbReference type="ARBA" id="ARBA00053984"/>
    </source>
</evidence>
<evidence type="ECO:0000256" key="12">
    <source>
        <dbReference type="SAM" id="MobiDB-lite"/>
    </source>
</evidence>
<keyword evidence="7" id="KW-0067">ATP-binding</keyword>
<evidence type="ECO:0000313" key="15">
    <source>
        <dbReference type="Proteomes" id="UP001418222"/>
    </source>
</evidence>
<evidence type="ECO:0000256" key="2">
    <source>
        <dbReference type="ARBA" id="ARBA00012513"/>
    </source>
</evidence>
<dbReference type="PROSITE" id="PS00108">
    <property type="entry name" value="PROTEIN_KINASE_ST"/>
    <property type="match status" value="1"/>
</dbReference>
<comment type="caution">
    <text evidence="14">The sequence shown here is derived from an EMBL/GenBank/DDBJ whole genome shotgun (WGS) entry which is preliminary data.</text>
</comment>
<feature type="domain" description="Protein kinase" evidence="13">
    <location>
        <begin position="439"/>
        <end position="776"/>
    </location>
</feature>
<comment type="catalytic activity">
    <reaction evidence="8">
        <text>L-threonyl-[protein] + ATP = O-phospho-L-threonyl-[protein] + ADP + H(+)</text>
        <dbReference type="Rhea" id="RHEA:46608"/>
        <dbReference type="Rhea" id="RHEA-COMP:11060"/>
        <dbReference type="Rhea" id="RHEA-COMP:11605"/>
        <dbReference type="ChEBI" id="CHEBI:15378"/>
        <dbReference type="ChEBI" id="CHEBI:30013"/>
        <dbReference type="ChEBI" id="CHEBI:30616"/>
        <dbReference type="ChEBI" id="CHEBI:61977"/>
        <dbReference type="ChEBI" id="CHEBI:456216"/>
        <dbReference type="EC" id="2.7.11.1"/>
    </reaction>
</comment>
<evidence type="ECO:0000259" key="13">
    <source>
        <dbReference type="PROSITE" id="PS50011"/>
    </source>
</evidence>
<dbReference type="SMART" id="SM00220">
    <property type="entry name" value="S_TKc"/>
    <property type="match status" value="1"/>
</dbReference>
<feature type="compositionally biased region" description="Basic and acidic residues" evidence="12">
    <location>
        <begin position="340"/>
        <end position="353"/>
    </location>
</feature>
<dbReference type="Gene3D" id="3.30.200.20">
    <property type="entry name" value="Phosphorylase Kinase, domain 1"/>
    <property type="match status" value="1"/>
</dbReference>
<dbReference type="AlphaFoldDB" id="A0AAP0G9Y9"/>
<keyword evidence="5" id="KW-0547">Nucleotide-binding</keyword>
<dbReference type="FunFam" id="1.10.510.10:FF:000020">
    <property type="entry name" value="serine/threonine-protein kinase D6PK-like"/>
    <property type="match status" value="1"/>
</dbReference>
<comment type="catalytic activity">
    <reaction evidence="9">
        <text>L-seryl-[protein] + ATP = O-phospho-L-seryl-[protein] + ADP + H(+)</text>
        <dbReference type="Rhea" id="RHEA:17989"/>
        <dbReference type="Rhea" id="RHEA-COMP:9863"/>
        <dbReference type="Rhea" id="RHEA-COMP:11604"/>
        <dbReference type="ChEBI" id="CHEBI:15378"/>
        <dbReference type="ChEBI" id="CHEBI:29999"/>
        <dbReference type="ChEBI" id="CHEBI:30616"/>
        <dbReference type="ChEBI" id="CHEBI:83421"/>
        <dbReference type="ChEBI" id="CHEBI:456216"/>
        <dbReference type="EC" id="2.7.11.1"/>
    </reaction>
</comment>
<evidence type="ECO:0000256" key="1">
    <source>
        <dbReference type="ARBA" id="ARBA00009903"/>
    </source>
</evidence>
<dbReference type="InterPro" id="IPR008271">
    <property type="entry name" value="Ser/Thr_kinase_AS"/>
</dbReference>
<keyword evidence="6 14" id="KW-0418">Kinase</keyword>
<evidence type="ECO:0000256" key="5">
    <source>
        <dbReference type="ARBA" id="ARBA00022741"/>
    </source>
</evidence>
<dbReference type="FunFam" id="1.10.510.10:FF:000028">
    <property type="entry name" value="serine/threonine-protein kinase D6PK-like"/>
    <property type="match status" value="1"/>
</dbReference>
<dbReference type="CDD" id="cd05574">
    <property type="entry name" value="STKc_phototropin_like"/>
    <property type="match status" value="1"/>
</dbReference>
<comment type="function">
    <text evidence="10">May play a role in the regulation of metabolism and signal transduction processes.</text>
</comment>
<comment type="similarity">
    <text evidence="1">Belongs to the protein kinase superfamily. AGC Ser/Thr protein kinase family.</text>
</comment>
<gene>
    <name evidence="14" type="primary">KIPK</name>
    <name evidence="14" type="ORF">KSP39_PZI007195</name>
</gene>
<dbReference type="PANTHER" id="PTHR45637">
    <property type="entry name" value="FLIPPASE KINASE 1-RELATED"/>
    <property type="match status" value="1"/>
</dbReference>
<evidence type="ECO:0000256" key="11">
    <source>
        <dbReference type="ARBA" id="ARBA00074231"/>
    </source>
</evidence>
<evidence type="ECO:0000313" key="14">
    <source>
        <dbReference type="EMBL" id="KAK8946847.1"/>
    </source>
</evidence>
<feature type="compositionally biased region" description="Polar residues" evidence="12">
    <location>
        <begin position="297"/>
        <end position="321"/>
    </location>
</feature>
<dbReference type="Pfam" id="PF00069">
    <property type="entry name" value="Pkinase"/>
    <property type="match status" value="2"/>
</dbReference>
<sequence>MGSSGGASEIVESGEEFNYGIYSNRPRPLRVKLKEDEGKSRGCPIEDDLNRLIETIDLRSSPRILSPWKMAHDIQRKDISKKPIIVNAPQDSVFGISDSVTLKQALRRLCISQASEQAAMKRSIKPIGSPGASEADTIKRLFATLILDGSKSDLSVDEVENKFSEVSIAPKNIAPNSPKKGVSSPHTATTAPKATKTRIQDVIAPSKVATPLHNSASTSNTFKTRIQDVIATPSARGSGHSMLASELGIKRKSNLKASTSSSETKTGVNKRCMSSAIKPTFRNNLSLTKKGRQEFTLSMGNSGRSVNTEESVKSPSKTNLGTKKFISAASGTTKPGDAICTKRKDNVTDKCVRNPDNCSPDKTTGARTNKTPRSKEKGDCSQSSISSLGDYSSSTSISGESNQSGSSGNVIRPHMSKDVKWIAIHHVLNHLGGFGLMNFKLIKKLGCGDIGTVYLAELSGSGCLFALKVMDVEFLLSRKKILRAQSEREILQMLDHPFLPTLYAHFTTDNLSCLVMEYCPGGDLHVLRQKQPGRRFSEPAARFYVAEVLLALEYLHMLGVIYRDLKPENILVREDGHIMLSDFDLSLRCTVSPTLLRSSSLGREEAAKRMSGPCAESSCINPYCLHPSFSQVSCFTPRLLSHSTNKNRKMRPDSMTQVSPLPQIVVEPTDARSNSFVGTHEYLAPEIIKGDGHGSAVDWWTYGIFLYELLYGRTPFKGPGNEETLANVVCQSLKFPETPVVSVHAMDLMKGLLVKEPVNRFGAVKGAAEIKRHPFFEGLNWALIRCTAPPEVPGGFDPGTPLTVGKKKEVKCLDFGKNGEDVEIELF</sequence>
<name>A0AAP0G9Y9_9ASPA</name>
<evidence type="ECO:0000256" key="8">
    <source>
        <dbReference type="ARBA" id="ARBA00047899"/>
    </source>
</evidence>
<dbReference type="GO" id="GO:0005524">
    <property type="term" value="F:ATP binding"/>
    <property type="evidence" value="ECO:0007669"/>
    <property type="project" value="UniProtKB-KW"/>
</dbReference>
<organism evidence="14 15">
    <name type="scientific">Platanthera zijinensis</name>
    <dbReference type="NCBI Taxonomy" id="2320716"/>
    <lineage>
        <taxon>Eukaryota</taxon>
        <taxon>Viridiplantae</taxon>
        <taxon>Streptophyta</taxon>
        <taxon>Embryophyta</taxon>
        <taxon>Tracheophyta</taxon>
        <taxon>Spermatophyta</taxon>
        <taxon>Magnoliopsida</taxon>
        <taxon>Liliopsida</taxon>
        <taxon>Asparagales</taxon>
        <taxon>Orchidaceae</taxon>
        <taxon>Orchidoideae</taxon>
        <taxon>Orchideae</taxon>
        <taxon>Orchidinae</taxon>
        <taxon>Platanthera</taxon>
    </lineage>
</organism>
<protein>
    <recommendedName>
        <fullName evidence="11">Protein kinase G11A</fullName>
        <ecNumber evidence="2">2.7.11.1</ecNumber>
    </recommendedName>
</protein>
<dbReference type="InterPro" id="IPR011009">
    <property type="entry name" value="Kinase-like_dom_sf"/>
</dbReference>
<keyword evidence="3" id="KW-0723">Serine/threonine-protein kinase</keyword>
<dbReference type="InterPro" id="IPR000719">
    <property type="entry name" value="Prot_kinase_dom"/>
</dbReference>
<feature type="region of interest" description="Disordered" evidence="12">
    <location>
        <begin position="170"/>
        <end position="200"/>
    </location>
</feature>
<evidence type="ECO:0000256" key="3">
    <source>
        <dbReference type="ARBA" id="ARBA00022527"/>
    </source>
</evidence>
<evidence type="ECO:0000256" key="7">
    <source>
        <dbReference type="ARBA" id="ARBA00022840"/>
    </source>
</evidence>
<dbReference type="GO" id="GO:0004674">
    <property type="term" value="F:protein serine/threonine kinase activity"/>
    <property type="evidence" value="ECO:0007669"/>
    <property type="project" value="UniProtKB-KW"/>
</dbReference>
<reference evidence="14 15" key="1">
    <citation type="journal article" date="2022" name="Nat. Plants">
        <title>Genomes of leafy and leafless Platanthera orchids illuminate the evolution of mycoheterotrophy.</title>
        <authorList>
            <person name="Li M.H."/>
            <person name="Liu K.W."/>
            <person name="Li Z."/>
            <person name="Lu H.C."/>
            <person name="Ye Q.L."/>
            <person name="Zhang D."/>
            <person name="Wang J.Y."/>
            <person name="Li Y.F."/>
            <person name="Zhong Z.M."/>
            <person name="Liu X."/>
            <person name="Yu X."/>
            <person name="Liu D.K."/>
            <person name="Tu X.D."/>
            <person name="Liu B."/>
            <person name="Hao Y."/>
            <person name="Liao X.Y."/>
            <person name="Jiang Y.T."/>
            <person name="Sun W.H."/>
            <person name="Chen J."/>
            <person name="Chen Y.Q."/>
            <person name="Ai Y."/>
            <person name="Zhai J.W."/>
            <person name="Wu S.S."/>
            <person name="Zhou Z."/>
            <person name="Hsiao Y.Y."/>
            <person name="Wu W.L."/>
            <person name="Chen Y.Y."/>
            <person name="Lin Y.F."/>
            <person name="Hsu J.L."/>
            <person name="Li C.Y."/>
            <person name="Wang Z.W."/>
            <person name="Zhao X."/>
            <person name="Zhong W.Y."/>
            <person name="Ma X.K."/>
            <person name="Ma L."/>
            <person name="Huang J."/>
            <person name="Chen G.Z."/>
            <person name="Huang M.Z."/>
            <person name="Huang L."/>
            <person name="Peng D.H."/>
            <person name="Luo Y.B."/>
            <person name="Zou S.Q."/>
            <person name="Chen S.P."/>
            <person name="Lan S."/>
            <person name="Tsai W.C."/>
            <person name="Van de Peer Y."/>
            <person name="Liu Z.J."/>
        </authorList>
    </citation>
    <scope>NUCLEOTIDE SEQUENCE [LARGE SCALE GENOMIC DNA]</scope>
    <source>
        <strain evidence="14">Lor287</strain>
    </source>
</reference>
<keyword evidence="15" id="KW-1185">Reference proteome</keyword>
<evidence type="ECO:0000256" key="9">
    <source>
        <dbReference type="ARBA" id="ARBA00048679"/>
    </source>
</evidence>
<feature type="compositionally biased region" description="Low complexity" evidence="12">
    <location>
        <begin position="381"/>
        <end position="408"/>
    </location>
</feature>
<feature type="compositionally biased region" description="Polar residues" evidence="12">
    <location>
        <begin position="356"/>
        <end position="371"/>
    </location>
</feature>
<dbReference type="EC" id="2.7.11.1" evidence="2"/>
<feature type="region of interest" description="Disordered" evidence="12">
    <location>
        <begin position="297"/>
        <end position="410"/>
    </location>
</feature>
<keyword evidence="4" id="KW-0808">Transferase</keyword>